<evidence type="ECO:0000313" key="5">
    <source>
        <dbReference type="Proteomes" id="UP000311382"/>
    </source>
</evidence>
<organism evidence="4 5">
    <name type="scientific">Rhodotorula diobovata</name>
    <dbReference type="NCBI Taxonomy" id="5288"/>
    <lineage>
        <taxon>Eukaryota</taxon>
        <taxon>Fungi</taxon>
        <taxon>Dikarya</taxon>
        <taxon>Basidiomycota</taxon>
        <taxon>Pucciniomycotina</taxon>
        <taxon>Microbotryomycetes</taxon>
        <taxon>Sporidiobolales</taxon>
        <taxon>Sporidiobolaceae</taxon>
        <taxon>Rhodotorula</taxon>
    </lineage>
</organism>
<dbReference type="SUPFAM" id="SSF52540">
    <property type="entry name" value="P-loop containing nucleoside triphosphate hydrolases"/>
    <property type="match status" value="1"/>
</dbReference>
<dbReference type="AlphaFoldDB" id="A0A5C5G4L6"/>
<dbReference type="Pfam" id="PF08433">
    <property type="entry name" value="KTI12"/>
    <property type="match status" value="1"/>
</dbReference>
<dbReference type="Proteomes" id="UP000311382">
    <property type="component" value="Unassembled WGS sequence"/>
</dbReference>
<accession>A0A5C5G4L6</accession>
<evidence type="ECO:0000256" key="2">
    <source>
        <dbReference type="ARBA" id="ARBA00022840"/>
    </source>
</evidence>
<keyword evidence="5" id="KW-1185">Reference proteome</keyword>
<comment type="similarity">
    <text evidence="3">Belongs to the KTI12 family.</text>
</comment>
<dbReference type="STRING" id="5288.A0A5C5G4L6"/>
<dbReference type="OrthoDB" id="9972657at2759"/>
<evidence type="ECO:0000256" key="1">
    <source>
        <dbReference type="ARBA" id="ARBA00022741"/>
    </source>
</evidence>
<dbReference type="InterPro" id="IPR027417">
    <property type="entry name" value="P-loop_NTPase"/>
</dbReference>
<comment type="caution">
    <text evidence="4">The sequence shown here is derived from an EMBL/GenBank/DDBJ whole genome shotgun (WGS) entry which is preliminary data.</text>
</comment>
<evidence type="ECO:0000256" key="3">
    <source>
        <dbReference type="ARBA" id="ARBA00025768"/>
    </source>
</evidence>
<keyword evidence="2" id="KW-0067">ATP-binding</keyword>
<dbReference type="GO" id="GO:0005524">
    <property type="term" value="F:ATP binding"/>
    <property type="evidence" value="ECO:0007669"/>
    <property type="project" value="UniProtKB-KW"/>
</dbReference>
<gene>
    <name evidence="4" type="ORF">DMC30DRAFT_410728</name>
</gene>
<dbReference type="EMBL" id="SOZI01000013">
    <property type="protein sequence ID" value="TNY23274.1"/>
    <property type="molecule type" value="Genomic_DNA"/>
</dbReference>
<proteinExistence type="inferred from homology"/>
<reference evidence="4 5" key="1">
    <citation type="submission" date="2019-03" db="EMBL/GenBank/DDBJ databases">
        <title>Rhodosporidium diobovatum UCD-FST 08-225 genome sequencing, assembly, and annotation.</title>
        <authorList>
            <person name="Fakankun I.U."/>
            <person name="Fristensky B."/>
            <person name="Levin D.B."/>
        </authorList>
    </citation>
    <scope>NUCLEOTIDE SEQUENCE [LARGE SCALE GENOMIC DNA]</scope>
    <source>
        <strain evidence="4 5">UCD-FST 08-225</strain>
    </source>
</reference>
<protein>
    <submittedName>
        <fullName evidence="4">Chromatin associated protein KTI12</fullName>
    </submittedName>
</protein>
<dbReference type="Gene3D" id="3.40.50.300">
    <property type="entry name" value="P-loop containing nucleotide triphosphate hydrolases"/>
    <property type="match status" value="1"/>
</dbReference>
<sequence length="334" mass="36213">MAMVTVCGYPCAGKSHRATQLASFLQAKLADPATPPKHRPRKVVVVNDESLGLAKSAYDDARAEKPARAALFSAVQRNLARDTIVVVDAMNYIKGSRYQMYCEAREVGVRTCTLFVATPPDQCRECNAARQGSTAYAPATLDNLISRFEEPNSAARWDAPLVTVASDDPPLDERADGGDVAGSEAAQQVWRAITEGELKPPNLATQTVRCGLRSRCCAAQLEVVSSCSCSSTSHIQTSSTSYLTLLDSSSTSLIHALLSRQSLSPLSGPSPLTLATSPSPTRVTVHLNRAVTLPQLQRLKRQFVQLHARTAGGEEFSEETLVRMFAQYVEEQMR</sequence>
<name>A0A5C5G4L6_9BASI</name>
<evidence type="ECO:0000313" key="4">
    <source>
        <dbReference type="EMBL" id="TNY23274.1"/>
    </source>
</evidence>
<keyword evidence="1" id="KW-0547">Nucleotide-binding</keyword>
<dbReference type="PANTHER" id="PTHR12435">
    <property type="match status" value="1"/>
</dbReference>
<dbReference type="InterPro" id="IPR013641">
    <property type="entry name" value="KTI12/PSTK"/>
</dbReference>